<dbReference type="EMBL" id="MFJM01000037">
    <property type="protein sequence ID" value="OGG17385.1"/>
    <property type="molecule type" value="Genomic_DNA"/>
</dbReference>
<protein>
    <submittedName>
        <fullName evidence="1">Uncharacterized protein</fullName>
    </submittedName>
</protein>
<accession>A0A1F5ZYF7</accession>
<dbReference type="STRING" id="1798383.A3D78_04190"/>
<proteinExistence type="predicted"/>
<evidence type="ECO:0000313" key="2">
    <source>
        <dbReference type="Proteomes" id="UP000176253"/>
    </source>
</evidence>
<name>A0A1F5ZYF7_9BACT</name>
<reference evidence="1 2" key="1">
    <citation type="journal article" date="2016" name="Nat. Commun.">
        <title>Thousands of microbial genomes shed light on interconnected biogeochemical processes in an aquifer system.</title>
        <authorList>
            <person name="Anantharaman K."/>
            <person name="Brown C.T."/>
            <person name="Hug L.A."/>
            <person name="Sharon I."/>
            <person name="Castelle C.J."/>
            <person name="Probst A.J."/>
            <person name="Thomas B.C."/>
            <person name="Singh A."/>
            <person name="Wilkins M.J."/>
            <person name="Karaoz U."/>
            <person name="Brodie E.L."/>
            <person name="Williams K.H."/>
            <person name="Hubbard S.S."/>
            <person name="Banfield J.F."/>
        </authorList>
    </citation>
    <scope>NUCLEOTIDE SEQUENCE [LARGE SCALE GENOMIC DNA]</scope>
</reference>
<comment type="caution">
    <text evidence="1">The sequence shown here is derived from an EMBL/GenBank/DDBJ whole genome shotgun (WGS) entry which is preliminary data.</text>
</comment>
<sequence length="661" mass="74940">MWPIIAALISSILGFGAGIFSTSIVNTSPPGTTPTPTPYFRACYNPQPDIKITLKWPDNFQSLSDNRVTLNPDLFAGKVPNKFNSLKDIDKDGIFDCKKYSMNSNTTDALVPNLERTFIQVRTDLRIASCKTDEFAGPFAEGLCPGIEDDPDGYILARHRGQCYWAENWYADLRKIAEVNINGQIKEIFWNPFSHNVGCNYEQDKNCDPGDGKNMNLKDFIYVLTKRDAFDPDSNAGCPALWDAGSTNENACSHYFDVYLAEDVYLAAAQAPPTNDPNNPYYFIKNILENCKEQSHYTPVPDSILDIPPSFIRHPFLPASLGSSPQADKINPLNQIQRTNYNYYIWSKPKIFKADSTNLVKITEDQRPLDICPPTGSKNACFDPLGTIEFRNEEGFAVIFRVYSQVTAPQTFYLQESTDSTKAHVYMITQKELPQSDKHNPTLQLKSMEFISQNQWTWATPWCKPAIYLYPETPTTLTVKLTLDGRLTESDPSYDERKGWNIIAYPDGKLFSSNDQRPLTKDQFYPYLYYEADIQGVDIPKKGWVWPAGEIDSRLSSILSQIGFNQQEITDFMNYWLPRLKGKPYYFVTLIPPDQINQKEKLEFSVAPDSLIRVRVVFEGLDAPISINPPEKIEKFTRRGFVAADWGGTILGKSCSDISVK</sequence>
<evidence type="ECO:0000313" key="1">
    <source>
        <dbReference type="EMBL" id="OGG17385.1"/>
    </source>
</evidence>
<dbReference type="Proteomes" id="UP000176253">
    <property type="component" value="Unassembled WGS sequence"/>
</dbReference>
<organism evidence="1 2">
    <name type="scientific">Candidatus Gottesmanbacteria bacterium RIFCSPHIGHO2_02_FULL_39_14</name>
    <dbReference type="NCBI Taxonomy" id="1798383"/>
    <lineage>
        <taxon>Bacteria</taxon>
        <taxon>Candidatus Gottesmaniibacteriota</taxon>
    </lineage>
</organism>
<dbReference type="AlphaFoldDB" id="A0A1F5ZYF7"/>
<gene>
    <name evidence="1" type="ORF">A3D78_04190</name>
</gene>